<feature type="compositionally biased region" description="Basic and acidic residues" evidence="1">
    <location>
        <begin position="26"/>
        <end position="53"/>
    </location>
</feature>
<evidence type="ECO:0000313" key="3">
    <source>
        <dbReference type="Proteomes" id="UP000606724"/>
    </source>
</evidence>
<dbReference type="RefSeq" id="WP_191691264.1">
    <property type="nucleotide sequence ID" value="NZ_JACSQR010000013.1"/>
</dbReference>
<sequence>MSNPNPNDTKLEQQRSESATAALKGQTEDNHTEDTEAAADRIADNLKNAKEEK</sequence>
<proteinExistence type="predicted"/>
<comment type="caution">
    <text evidence="2">The sequence shown here is derived from an EMBL/GenBank/DDBJ whole genome shotgun (WGS) entry which is preliminary data.</text>
</comment>
<accession>A0ABR8RIR6</accession>
<gene>
    <name evidence="2" type="ORF">H9653_06220</name>
</gene>
<feature type="region of interest" description="Disordered" evidence="1">
    <location>
        <begin position="1"/>
        <end position="53"/>
    </location>
</feature>
<evidence type="ECO:0000313" key="2">
    <source>
        <dbReference type="EMBL" id="MBD7947609.1"/>
    </source>
</evidence>
<evidence type="ECO:0000256" key="1">
    <source>
        <dbReference type="SAM" id="MobiDB-lite"/>
    </source>
</evidence>
<dbReference type="Proteomes" id="UP000606724">
    <property type="component" value="Unassembled WGS sequence"/>
</dbReference>
<dbReference type="EMBL" id="JACSQR010000013">
    <property type="protein sequence ID" value="MBD7947609.1"/>
    <property type="molecule type" value="Genomic_DNA"/>
</dbReference>
<organism evidence="2 3">
    <name type="scientific">Psychrobacter communis</name>
    <dbReference type="NCBI Taxonomy" id="2762238"/>
    <lineage>
        <taxon>Bacteria</taxon>
        <taxon>Pseudomonadati</taxon>
        <taxon>Pseudomonadota</taxon>
        <taxon>Gammaproteobacteria</taxon>
        <taxon>Moraxellales</taxon>
        <taxon>Moraxellaceae</taxon>
        <taxon>Psychrobacter</taxon>
    </lineage>
</organism>
<protein>
    <submittedName>
        <fullName evidence="2">Uncharacterized protein</fullName>
    </submittedName>
</protein>
<reference evidence="2 3" key="1">
    <citation type="submission" date="2020-08" db="EMBL/GenBank/DDBJ databases">
        <title>A Genomic Blueprint of the Chicken Gut Microbiome.</title>
        <authorList>
            <person name="Gilroy R."/>
            <person name="Ravi A."/>
            <person name="Getino M."/>
            <person name="Pursley I."/>
            <person name="Horton D.L."/>
            <person name="Alikhan N.-F."/>
            <person name="Baker D."/>
            <person name="Gharbi K."/>
            <person name="Hall N."/>
            <person name="Watson M."/>
            <person name="Adriaenssens E.M."/>
            <person name="Foster-Nyarko E."/>
            <person name="Jarju S."/>
            <person name="Secka A."/>
            <person name="Antonio M."/>
            <person name="Oren A."/>
            <person name="Chaudhuri R."/>
            <person name="La Ragione R.M."/>
            <person name="Hildebrand F."/>
            <person name="Pallen M.J."/>
        </authorList>
    </citation>
    <scope>NUCLEOTIDE SEQUENCE [LARGE SCALE GENOMIC DNA]</scope>
    <source>
        <strain evidence="2 3">Sa4CVA2</strain>
    </source>
</reference>
<name>A0ABR8RIR6_9GAMM</name>
<keyword evidence="3" id="KW-1185">Reference proteome</keyword>